<evidence type="ECO:0000313" key="3">
    <source>
        <dbReference type="Proteomes" id="UP001215598"/>
    </source>
</evidence>
<keyword evidence="3" id="KW-1185">Reference proteome</keyword>
<gene>
    <name evidence="2" type="ORF">B0H16DRAFT_1723114</name>
</gene>
<dbReference type="AlphaFoldDB" id="A0AAD7IYX5"/>
<protein>
    <recommendedName>
        <fullName evidence="4">F-box domain-containing protein</fullName>
    </recommendedName>
</protein>
<sequence>MPSNSLPLNDDIIDRVFTFCPDFETLRALKSTCQALRAIHTAHPNSINPAVARNLTDIFPDALRALRQEVYITPKEGTPDGGDDISPAAAEPEDTSPVTMDELPQLRKNDVVVHRLEVLFSIWYKNRRSPVSVLSAEETFRFHRAMYRSLSTPLRLKMLDAYPTADLRQIYSVVQFLRAMLHGVFKQPELDGTYDVCLAAGPALILATYESRDPNTMSDACPVVDYVYDGGAPYLGFFYGPLSEIWSSREVSNPPEDSAHLRSILDTANDATNPQMDCYGHPQHGNTTIRTCPSFSQADCHSTAKRQKPCTNSSGPTLKRSPTAASLSAGSTATLAY</sequence>
<accession>A0AAD7IYX5</accession>
<organism evidence="2 3">
    <name type="scientific">Mycena metata</name>
    <dbReference type="NCBI Taxonomy" id="1033252"/>
    <lineage>
        <taxon>Eukaryota</taxon>
        <taxon>Fungi</taxon>
        <taxon>Dikarya</taxon>
        <taxon>Basidiomycota</taxon>
        <taxon>Agaricomycotina</taxon>
        <taxon>Agaricomycetes</taxon>
        <taxon>Agaricomycetidae</taxon>
        <taxon>Agaricales</taxon>
        <taxon>Marasmiineae</taxon>
        <taxon>Mycenaceae</taxon>
        <taxon>Mycena</taxon>
    </lineage>
</organism>
<evidence type="ECO:0000313" key="2">
    <source>
        <dbReference type="EMBL" id="KAJ7753497.1"/>
    </source>
</evidence>
<dbReference type="EMBL" id="JARKIB010000055">
    <property type="protein sequence ID" value="KAJ7753497.1"/>
    <property type="molecule type" value="Genomic_DNA"/>
</dbReference>
<evidence type="ECO:0000256" key="1">
    <source>
        <dbReference type="SAM" id="MobiDB-lite"/>
    </source>
</evidence>
<evidence type="ECO:0008006" key="4">
    <source>
        <dbReference type="Google" id="ProtNLM"/>
    </source>
</evidence>
<proteinExistence type="predicted"/>
<name>A0AAD7IYX5_9AGAR</name>
<feature type="compositionally biased region" description="Low complexity" evidence="1">
    <location>
        <begin position="323"/>
        <end position="337"/>
    </location>
</feature>
<feature type="region of interest" description="Disordered" evidence="1">
    <location>
        <begin position="72"/>
        <end position="99"/>
    </location>
</feature>
<feature type="region of interest" description="Disordered" evidence="1">
    <location>
        <begin position="305"/>
        <end position="337"/>
    </location>
</feature>
<reference evidence="2" key="1">
    <citation type="submission" date="2023-03" db="EMBL/GenBank/DDBJ databases">
        <title>Massive genome expansion in bonnet fungi (Mycena s.s.) driven by repeated elements and novel gene families across ecological guilds.</title>
        <authorList>
            <consortium name="Lawrence Berkeley National Laboratory"/>
            <person name="Harder C.B."/>
            <person name="Miyauchi S."/>
            <person name="Viragh M."/>
            <person name="Kuo A."/>
            <person name="Thoen E."/>
            <person name="Andreopoulos B."/>
            <person name="Lu D."/>
            <person name="Skrede I."/>
            <person name="Drula E."/>
            <person name="Henrissat B."/>
            <person name="Morin E."/>
            <person name="Kohler A."/>
            <person name="Barry K."/>
            <person name="LaButti K."/>
            <person name="Morin E."/>
            <person name="Salamov A."/>
            <person name="Lipzen A."/>
            <person name="Mereny Z."/>
            <person name="Hegedus B."/>
            <person name="Baldrian P."/>
            <person name="Stursova M."/>
            <person name="Weitz H."/>
            <person name="Taylor A."/>
            <person name="Grigoriev I.V."/>
            <person name="Nagy L.G."/>
            <person name="Martin F."/>
            <person name="Kauserud H."/>
        </authorList>
    </citation>
    <scope>NUCLEOTIDE SEQUENCE</scope>
    <source>
        <strain evidence="2">CBHHK182m</strain>
    </source>
</reference>
<dbReference type="Proteomes" id="UP001215598">
    <property type="component" value="Unassembled WGS sequence"/>
</dbReference>
<comment type="caution">
    <text evidence="2">The sequence shown here is derived from an EMBL/GenBank/DDBJ whole genome shotgun (WGS) entry which is preliminary data.</text>
</comment>